<dbReference type="Pfam" id="PF14375">
    <property type="entry name" value="Cys_rich_CWC"/>
    <property type="match status" value="1"/>
</dbReference>
<protein>
    <submittedName>
        <fullName evidence="1">Cysteine-rich CWC family protein</fullName>
    </submittedName>
</protein>
<comment type="caution">
    <text evidence="1">The sequence shown here is derived from an EMBL/GenBank/DDBJ whole genome shotgun (WGS) entry which is preliminary data.</text>
</comment>
<proteinExistence type="predicted"/>
<dbReference type="InterPro" id="IPR032720">
    <property type="entry name" value="Cys_rich_CWC"/>
</dbReference>
<sequence length="81" mass="9029">MPSEIDKNVSCPICSGSNNCCNSMDKSLGVCWCNKEFFPREIFDLVPPEQLRKTCICKDCLDKFKEAMKRAAEPAGGVDHV</sequence>
<reference evidence="1 2" key="1">
    <citation type="submission" date="2023-07" db="EMBL/GenBank/DDBJ databases">
        <title>Bacillus lucianemedeirus sp. nov, a new species isolated from an immunobiological production facility.</title>
        <authorList>
            <person name="Costa L.V."/>
            <person name="Miranda R.V.S.L."/>
            <person name="Brandao M.L.L."/>
            <person name="Reis C.M.F."/>
            <person name="Frazao A.M."/>
            <person name="Cruz F.V."/>
            <person name="Baio P.V.P."/>
            <person name="Veras J.F.C."/>
            <person name="Ramos J.N."/>
            <person name="Vieira V."/>
        </authorList>
    </citation>
    <scope>NUCLEOTIDE SEQUENCE [LARGE SCALE GENOMIC DNA]</scope>
    <source>
        <strain evidence="1 2">B190/17</strain>
    </source>
</reference>
<organism evidence="1 2">
    <name type="scientific">Bacillus lumedeiriae</name>
    <dbReference type="NCBI Taxonomy" id="3058829"/>
    <lineage>
        <taxon>Bacteria</taxon>
        <taxon>Bacillati</taxon>
        <taxon>Bacillota</taxon>
        <taxon>Bacilli</taxon>
        <taxon>Bacillales</taxon>
        <taxon>Bacillaceae</taxon>
        <taxon>Bacillus</taxon>
    </lineage>
</organism>
<keyword evidence="2" id="KW-1185">Reference proteome</keyword>
<accession>A0ABW8IAC3</accession>
<gene>
    <name evidence="1" type="ORF">QYG89_12390</name>
</gene>
<name>A0ABW8IAC3_9BACI</name>
<dbReference type="EMBL" id="JAUIYO010000010">
    <property type="protein sequence ID" value="MFK2826453.1"/>
    <property type="molecule type" value="Genomic_DNA"/>
</dbReference>
<evidence type="ECO:0000313" key="2">
    <source>
        <dbReference type="Proteomes" id="UP001619911"/>
    </source>
</evidence>
<dbReference type="RefSeq" id="WP_404317790.1">
    <property type="nucleotide sequence ID" value="NZ_JAUIYO010000010.1"/>
</dbReference>
<evidence type="ECO:0000313" key="1">
    <source>
        <dbReference type="EMBL" id="MFK2826453.1"/>
    </source>
</evidence>
<dbReference type="Proteomes" id="UP001619911">
    <property type="component" value="Unassembled WGS sequence"/>
</dbReference>